<dbReference type="Pfam" id="PF25186">
    <property type="entry name" value="Tad4"/>
    <property type="match status" value="1"/>
</dbReference>
<evidence type="ECO:0000313" key="2">
    <source>
        <dbReference type="Proteomes" id="UP000177090"/>
    </source>
</evidence>
<evidence type="ECO:0000313" key="1">
    <source>
        <dbReference type="EMBL" id="OHA60848.1"/>
    </source>
</evidence>
<dbReference type="AlphaFoldDB" id="A0A1G2QK66"/>
<proteinExistence type="predicted"/>
<accession>A0A1G2QK66</accession>
<name>A0A1G2QK66_9BACT</name>
<sequence length="115" mass="12365">MTLRDEEGWKKSVAVNTDGYGGGVISFAGRWARLMEGRMTNGDTLEACADEASSLADNEGITGFMYGAAVSILSQVWIHGEQLRRWHNLKTQIGHEGEKANKSGGVLNPALLSLG</sequence>
<gene>
    <name evidence="1" type="ORF">A2569_02455</name>
</gene>
<dbReference type="InterPro" id="IPR057385">
    <property type="entry name" value="Tad4-like"/>
</dbReference>
<protein>
    <submittedName>
        <fullName evidence="1">Uncharacterized protein</fullName>
    </submittedName>
</protein>
<reference evidence="1 2" key="1">
    <citation type="journal article" date="2016" name="Nat. Commun.">
        <title>Thousands of microbial genomes shed light on interconnected biogeochemical processes in an aquifer system.</title>
        <authorList>
            <person name="Anantharaman K."/>
            <person name="Brown C.T."/>
            <person name="Hug L.A."/>
            <person name="Sharon I."/>
            <person name="Castelle C.J."/>
            <person name="Probst A.J."/>
            <person name="Thomas B.C."/>
            <person name="Singh A."/>
            <person name="Wilkins M.J."/>
            <person name="Karaoz U."/>
            <person name="Brodie E.L."/>
            <person name="Williams K.H."/>
            <person name="Hubbard S.S."/>
            <person name="Banfield J.F."/>
        </authorList>
    </citation>
    <scope>NUCLEOTIDE SEQUENCE [LARGE SCALE GENOMIC DNA]</scope>
</reference>
<dbReference type="EMBL" id="MHTL01000008">
    <property type="protein sequence ID" value="OHA60848.1"/>
    <property type="molecule type" value="Genomic_DNA"/>
</dbReference>
<comment type="caution">
    <text evidence="1">The sequence shown here is derived from an EMBL/GenBank/DDBJ whole genome shotgun (WGS) entry which is preliminary data.</text>
</comment>
<organism evidence="1 2">
    <name type="scientific">Candidatus Vogelbacteria bacterium RIFOXYD1_FULL_51_18</name>
    <dbReference type="NCBI Taxonomy" id="1802440"/>
    <lineage>
        <taxon>Bacteria</taxon>
        <taxon>Candidatus Vogeliibacteriota</taxon>
    </lineage>
</organism>
<dbReference type="Proteomes" id="UP000177090">
    <property type="component" value="Unassembled WGS sequence"/>
</dbReference>